<dbReference type="Gene3D" id="3.30.160.60">
    <property type="entry name" value="Classic Zinc Finger"/>
    <property type="match status" value="1"/>
</dbReference>
<organism evidence="4 5">
    <name type="scientific">Coptotermes formosanus</name>
    <name type="common">Formosan subterranean termite</name>
    <dbReference type="NCBI Taxonomy" id="36987"/>
    <lineage>
        <taxon>Eukaryota</taxon>
        <taxon>Metazoa</taxon>
        <taxon>Ecdysozoa</taxon>
        <taxon>Arthropoda</taxon>
        <taxon>Hexapoda</taxon>
        <taxon>Insecta</taxon>
        <taxon>Pterygota</taxon>
        <taxon>Neoptera</taxon>
        <taxon>Polyneoptera</taxon>
        <taxon>Dictyoptera</taxon>
        <taxon>Blattodea</taxon>
        <taxon>Blattoidea</taxon>
        <taxon>Termitoidae</taxon>
        <taxon>Rhinotermitidae</taxon>
        <taxon>Coptotermes</taxon>
    </lineage>
</organism>
<evidence type="ECO:0000256" key="1">
    <source>
        <dbReference type="PROSITE-ProRule" id="PRU00042"/>
    </source>
</evidence>
<keyword evidence="1" id="KW-0862">Zinc</keyword>
<feature type="compositionally biased region" description="Polar residues" evidence="2">
    <location>
        <begin position="87"/>
        <end position="109"/>
    </location>
</feature>
<dbReference type="InterPro" id="IPR013087">
    <property type="entry name" value="Znf_C2H2_type"/>
</dbReference>
<gene>
    <name evidence="4" type="ORF">Cfor_04407</name>
</gene>
<dbReference type="AlphaFoldDB" id="A0A6L2PSK2"/>
<dbReference type="InterPro" id="IPR036236">
    <property type="entry name" value="Znf_C2H2_sf"/>
</dbReference>
<keyword evidence="1" id="KW-0863">Zinc-finger</keyword>
<feature type="compositionally biased region" description="Polar residues" evidence="2">
    <location>
        <begin position="239"/>
        <end position="249"/>
    </location>
</feature>
<keyword evidence="1" id="KW-0479">Metal-binding</keyword>
<dbReference type="InParanoid" id="A0A6L2PSK2"/>
<evidence type="ECO:0000313" key="4">
    <source>
        <dbReference type="EMBL" id="GFG35613.1"/>
    </source>
</evidence>
<evidence type="ECO:0000313" key="5">
    <source>
        <dbReference type="Proteomes" id="UP000502823"/>
    </source>
</evidence>
<evidence type="ECO:0000256" key="2">
    <source>
        <dbReference type="SAM" id="MobiDB-lite"/>
    </source>
</evidence>
<dbReference type="Proteomes" id="UP000502823">
    <property type="component" value="Unassembled WGS sequence"/>
</dbReference>
<reference evidence="5" key="1">
    <citation type="submission" date="2020-01" db="EMBL/GenBank/DDBJ databases">
        <title>Draft genome sequence of the Termite Coptotermes fromosanus.</title>
        <authorList>
            <person name="Itakura S."/>
            <person name="Yosikawa Y."/>
            <person name="Umezawa K."/>
        </authorList>
    </citation>
    <scope>NUCLEOTIDE SEQUENCE [LARGE SCALE GENOMIC DNA]</scope>
</reference>
<sequence length="349" mass="37953">MIKITPHFYFFSQTSSQCSYKSSPASIPKLNPITPDIEEVVDVPPSPPAIKQEVDPSHSEYKEPYMSIDTLSLPSVGVGLLNPSDVNSLHGTGAMDTSDQEQGPASQDTLDGLDVASVSFPNNMADCYDVDVERTDEPRASTSSLPFGIGAYGKPHGPPNPVAMFYPQLSGYELHPLMINQRRRAAHEKLQTESGTTDSESSPLGLVTTPMHKELMRQSFKQKQKPPKRRVPSSDDQDLSTASGNSFPQSGAGAETETSDYSSKSRKSFFCRACGKAFKFQTSLLRHNNKVHISKYQCPTCSRVFSRQAYLDVHTSKQGSSCYLGTGFAGTSLASSPKSDSSSNMSNVK</sequence>
<dbReference type="GO" id="GO:0008270">
    <property type="term" value="F:zinc ion binding"/>
    <property type="evidence" value="ECO:0007669"/>
    <property type="project" value="UniProtKB-KW"/>
</dbReference>
<feature type="region of interest" description="Disordered" evidence="2">
    <location>
        <begin position="184"/>
        <end position="206"/>
    </location>
</feature>
<feature type="region of interest" description="Disordered" evidence="2">
    <location>
        <begin position="218"/>
        <end position="259"/>
    </location>
</feature>
<evidence type="ECO:0000259" key="3">
    <source>
        <dbReference type="PROSITE" id="PS50157"/>
    </source>
</evidence>
<dbReference type="SMART" id="SM00355">
    <property type="entry name" value="ZnF_C2H2"/>
    <property type="match status" value="2"/>
</dbReference>
<dbReference type="Pfam" id="PF00096">
    <property type="entry name" value="zf-C2H2"/>
    <property type="match status" value="1"/>
</dbReference>
<dbReference type="PROSITE" id="PS00028">
    <property type="entry name" value="ZINC_FINGER_C2H2_1"/>
    <property type="match status" value="1"/>
</dbReference>
<protein>
    <recommendedName>
        <fullName evidence="3">C2H2-type domain-containing protein</fullName>
    </recommendedName>
</protein>
<feature type="region of interest" description="Disordered" evidence="2">
    <location>
        <begin position="87"/>
        <end position="110"/>
    </location>
</feature>
<dbReference type="OrthoDB" id="8186640at2759"/>
<proteinExistence type="predicted"/>
<feature type="compositionally biased region" description="Polar residues" evidence="2">
    <location>
        <begin position="192"/>
        <end position="202"/>
    </location>
</feature>
<name>A0A6L2PSK2_COPFO</name>
<dbReference type="EMBL" id="BLKM01000559">
    <property type="protein sequence ID" value="GFG35613.1"/>
    <property type="molecule type" value="Genomic_DNA"/>
</dbReference>
<dbReference type="PROSITE" id="PS50157">
    <property type="entry name" value="ZINC_FINGER_C2H2_2"/>
    <property type="match status" value="2"/>
</dbReference>
<feature type="domain" description="C2H2-type" evidence="3">
    <location>
        <begin position="269"/>
        <end position="297"/>
    </location>
</feature>
<keyword evidence="5" id="KW-1185">Reference proteome</keyword>
<feature type="compositionally biased region" description="Basic residues" evidence="2">
    <location>
        <begin position="220"/>
        <end position="231"/>
    </location>
</feature>
<feature type="domain" description="C2H2-type" evidence="3">
    <location>
        <begin position="296"/>
        <end position="314"/>
    </location>
</feature>
<accession>A0A6L2PSK2</accession>
<dbReference type="SUPFAM" id="SSF57667">
    <property type="entry name" value="beta-beta-alpha zinc fingers"/>
    <property type="match status" value="1"/>
</dbReference>
<comment type="caution">
    <text evidence="4">The sequence shown here is derived from an EMBL/GenBank/DDBJ whole genome shotgun (WGS) entry which is preliminary data.</text>
</comment>